<dbReference type="EMBL" id="VJMH01005142">
    <property type="protein sequence ID" value="KAF0700017.1"/>
    <property type="molecule type" value="Genomic_DNA"/>
</dbReference>
<evidence type="ECO:0000313" key="1">
    <source>
        <dbReference type="EMBL" id="KAF0700017.1"/>
    </source>
</evidence>
<reference evidence="2 3" key="1">
    <citation type="submission" date="2019-03" db="EMBL/GenBank/DDBJ databases">
        <authorList>
            <person name="Gaulin E."/>
            <person name="Dumas B."/>
        </authorList>
    </citation>
    <scope>NUCLEOTIDE SEQUENCE [LARGE SCALE GENOMIC DNA]</scope>
    <source>
        <strain evidence="2">CBS 568.67</strain>
    </source>
</reference>
<keyword evidence="3" id="KW-1185">Reference proteome</keyword>
<evidence type="ECO:0000313" key="3">
    <source>
        <dbReference type="Proteomes" id="UP000332933"/>
    </source>
</evidence>
<reference evidence="1" key="2">
    <citation type="submission" date="2019-06" db="EMBL/GenBank/DDBJ databases">
        <title>Genomics analysis of Aphanomyces spp. identifies a new class of oomycete effector associated with host adaptation.</title>
        <authorList>
            <person name="Gaulin E."/>
        </authorList>
    </citation>
    <scope>NUCLEOTIDE SEQUENCE</scope>
    <source>
        <strain evidence="1">CBS 578.67</strain>
    </source>
</reference>
<dbReference type="Proteomes" id="UP000332933">
    <property type="component" value="Unassembled WGS sequence"/>
</dbReference>
<dbReference type="AlphaFoldDB" id="A0A485KMX6"/>
<name>A0A485KMX6_9STRA</name>
<gene>
    <name evidence="2" type="primary">Aste57867_9452</name>
    <name evidence="1" type="ORF">As57867_009416</name>
    <name evidence="2" type="ORF">ASTE57867_9452</name>
</gene>
<dbReference type="EMBL" id="CAADRA010005163">
    <property type="protein sequence ID" value="VFT86332.1"/>
    <property type="molecule type" value="Genomic_DNA"/>
</dbReference>
<sequence length="106" mass="11686">MNVVANASRPPQSSIQLATCAVHECDATCTDRYRAVRSWSAKVGAIKRLDAHMLSVMTDATPPGEDVLLNNVEVGVPQRLVINHTEQMSYIMVKMSDSLKQRFVLA</sequence>
<evidence type="ECO:0000313" key="2">
    <source>
        <dbReference type="EMBL" id="VFT86332.1"/>
    </source>
</evidence>
<protein>
    <submittedName>
        <fullName evidence="2">Aste57867_9452 protein</fullName>
    </submittedName>
</protein>
<accession>A0A485KMX6</accession>
<organism evidence="2 3">
    <name type="scientific">Aphanomyces stellatus</name>
    <dbReference type="NCBI Taxonomy" id="120398"/>
    <lineage>
        <taxon>Eukaryota</taxon>
        <taxon>Sar</taxon>
        <taxon>Stramenopiles</taxon>
        <taxon>Oomycota</taxon>
        <taxon>Saprolegniomycetes</taxon>
        <taxon>Saprolegniales</taxon>
        <taxon>Verrucalvaceae</taxon>
        <taxon>Aphanomyces</taxon>
    </lineage>
</organism>
<proteinExistence type="predicted"/>